<accession>A0A502E6V7</accession>
<dbReference type="EMBL" id="RCZG01000008">
    <property type="protein sequence ID" value="TPG32572.1"/>
    <property type="molecule type" value="Genomic_DNA"/>
</dbReference>
<dbReference type="AlphaFoldDB" id="A0A502E6V7"/>
<reference evidence="1 2" key="1">
    <citation type="journal article" date="2019" name="Environ. Microbiol.">
        <title>Species interactions and distinct microbial communities in high Arctic permafrost affected cryosols are associated with the CH4 and CO2 gas fluxes.</title>
        <authorList>
            <person name="Altshuler I."/>
            <person name="Hamel J."/>
            <person name="Turney S."/>
            <person name="Magnuson E."/>
            <person name="Levesque R."/>
            <person name="Greer C."/>
            <person name="Whyte L.G."/>
        </authorList>
    </citation>
    <scope>NUCLEOTIDE SEQUENCE [LARGE SCALE GENOMIC DNA]</scope>
    <source>
        <strain evidence="1 2">S5.20</strain>
    </source>
</reference>
<dbReference type="GO" id="GO:0016705">
    <property type="term" value="F:oxidoreductase activity, acting on paired donors, with incorporation or reduction of molecular oxygen"/>
    <property type="evidence" value="ECO:0007669"/>
    <property type="project" value="InterPro"/>
</dbReference>
<keyword evidence="2" id="KW-1185">Reference proteome</keyword>
<comment type="caution">
    <text evidence="1">The sequence shown here is derived from an EMBL/GenBank/DDBJ whole genome shotgun (WGS) entry which is preliminary data.</text>
</comment>
<organism evidence="1 2">
    <name type="scientific">Mycolicibacterium hodleri</name>
    <dbReference type="NCBI Taxonomy" id="49897"/>
    <lineage>
        <taxon>Bacteria</taxon>
        <taxon>Bacillati</taxon>
        <taxon>Actinomycetota</taxon>
        <taxon>Actinomycetes</taxon>
        <taxon>Mycobacteriales</taxon>
        <taxon>Mycobacteriaceae</taxon>
        <taxon>Mycolicibacterium</taxon>
    </lineage>
</organism>
<name>A0A502E6V7_9MYCO</name>
<dbReference type="InterPro" id="IPR019922">
    <property type="entry name" value="Lucif-like_OxRdatse_MSMEG_4141"/>
</dbReference>
<evidence type="ECO:0000313" key="2">
    <source>
        <dbReference type="Proteomes" id="UP000320095"/>
    </source>
</evidence>
<dbReference type="InterPro" id="IPR036661">
    <property type="entry name" value="Luciferase-like_sf"/>
</dbReference>
<dbReference type="NCBIfam" id="TIGR03620">
    <property type="entry name" value="F420_MSMEG_4141"/>
    <property type="match status" value="1"/>
</dbReference>
<dbReference type="SUPFAM" id="SSF51679">
    <property type="entry name" value="Bacterial luciferase-like"/>
    <property type="match status" value="1"/>
</dbReference>
<protein>
    <submittedName>
        <fullName evidence="1">TIGR03620 family F420-dependent LLM class oxidoreductase</fullName>
    </submittedName>
</protein>
<dbReference type="Gene3D" id="3.20.20.30">
    <property type="entry name" value="Luciferase-like domain"/>
    <property type="match status" value="1"/>
</dbReference>
<dbReference type="OrthoDB" id="4760590at2"/>
<proteinExistence type="predicted"/>
<evidence type="ECO:0000313" key="1">
    <source>
        <dbReference type="EMBL" id="TPG32572.1"/>
    </source>
</evidence>
<dbReference type="RefSeq" id="WP_140694387.1">
    <property type="nucleotide sequence ID" value="NZ_RCZG01000008.1"/>
</dbReference>
<sequence length="292" mass="31363">MSESALTPELGAVGVWASQLRSRDQGKIRDVAAGLDDMGFGALWAPGGWAGDLLSDMSIAVDASAHAVVASGVLNIWMTEANRTADWLNEVRQSKPGRILVGLGVSHPQRVAAIGQHYRPMAAMGAYLDELDGAASPIGPGERVLAALGPKMLELARKRTAGAHTYMVDPVHTAAAREALGPGKLLAPEVKVILDNDRDRAFETARGHIAHYLALKNYTQNLLRSGYLESDLSDGGSDRLIDGLFAIGDIESVRRRVLQHRDAGADHVCVQVVTPDRSVPWTQWRQLADALI</sequence>
<gene>
    <name evidence="1" type="ORF">EAH80_19500</name>
</gene>
<dbReference type="Proteomes" id="UP000320095">
    <property type="component" value="Unassembled WGS sequence"/>
</dbReference>